<organism evidence="9 10">
    <name type="scientific">Microvirgula aerodenitrificans</name>
    <dbReference type="NCBI Taxonomy" id="57480"/>
    <lineage>
        <taxon>Bacteria</taxon>
        <taxon>Pseudomonadati</taxon>
        <taxon>Pseudomonadota</taxon>
        <taxon>Betaproteobacteria</taxon>
        <taxon>Neisseriales</taxon>
        <taxon>Aquaspirillaceae</taxon>
        <taxon>Microvirgula</taxon>
    </lineage>
</organism>
<evidence type="ECO:0000256" key="6">
    <source>
        <dbReference type="ARBA" id="ARBA00022989"/>
    </source>
</evidence>
<feature type="transmembrane region" description="Helical" evidence="8">
    <location>
        <begin position="199"/>
        <end position="224"/>
    </location>
</feature>
<accession>A0A2S0PAD2</accession>
<gene>
    <name evidence="9" type="ORF">DAI18_09480</name>
</gene>
<evidence type="ECO:0000256" key="8">
    <source>
        <dbReference type="SAM" id="Phobius"/>
    </source>
</evidence>
<evidence type="ECO:0000256" key="3">
    <source>
        <dbReference type="ARBA" id="ARBA00022448"/>
    </source>
</evidence>
<comment type="subcellular location">
    <subcellularLocation>
        <location evidence="1">Cell membrane</location>
        <topology evidence="1">Multi-pass membrane protein</topology>
    </subcellularLocation>
</comment>
<dbReference type="PANTHER" id="PTHR21716">
    <property type="entry name" value="TRANSMEMBRANE PROTEIN"/>
    <property type="match status" value="1"/>
</dbReference>
<feature type="transmembrane region" description="Helical" evidence="8">
    <location>
        <begin position="322"/>
        <end position="340"/>
    </location>
</feature>
<keyword evidence="10" id="KW-1185">Reference proteome</keyword>
<name>A0A2S0PAD2_9NEIS</name>
<keyword evidence="5 8" id="KW-0812">Transmembrane</keyword>
<dbReference type="Proteomes" id="UP000244173">
    <property type="component" value="Chromosome"/>
</dbReference>
<dbReference type="Pfam" id="PF01594">
    <property type="entry name" value="AI-2E_transport"/>
    <property type="match status" value="1"/>
</dbReference>
<keyword evidence="7 8" id="KW-0472">Membrane</keyword>
<evidence type="ECO:0000256" key="5">
    <source>
        <dbReference type="ARBA" id="ARBA00022692"/>
    </source>
</evidence>
<dbReference type="STRING" id="1122240.GCA_000620105_02501"/>
<feature type="transmembrane region" description="Helical" evidence="8">
    <location>
        <begin position="80"/>
        <end position="98"/>
    </location>
</feature>
<keyword evidence="4" id="KW-1003">Cell membrane</keyword>
<evidence type="ECO:0000313" key="9">
    <source>
        <dbReference type="EMBL" id="AVY94247.1"/>
    </source>
</evidence>
<dbReference type="InterPro" id="IPR002549">
    <property type="entry name" value="AI-2E-like"/>
</dbReference>
<dbReference type="PANTHER" id="PTHR21716:SF67">
    <property type="entry name" value="TRANSPORT PROTEIN YDIK-RELATED"/>
    <property type="match status" value="1"/>
</dbReference>
<evidence type="ECO:0000256" key="2">
    <source>
        <dbReference type="ARBA" id="ARBA00009773"/>
    </source>
</evidence>
<sequence length="417" mass="43651">MRALSACRAGLARRRQGNAVLYSLAFCPGSGHPSHSTLRHGASVNPVSPRNDLARALLLILITSLLIAGSLWVLRPFLVALVWATTVVVATWPILLSVQRRLWGRRSLAVLVMMLIMLVLLVLPIVAGISIVAEHADAIAGWAKALPAYTLPAPPAWVGQLPLIGNAVGSEWQRLSDAGSGGVLARLQPYAMLIANQGLAAAGSAGMLVVHLLLTLAVSAILYARGEAAACGLRRFARRLAGSRGENALLLAGMAIRAVALGIVVTALTQSALGGLGVWIAGVPFAGLLTVLMLLLCIAQIGPTLPLLGAVAWLYWQNEPVWATSLLVWTGIVGTLDNVLRPILIRRGADLPLLLILVGVIGGLLAFGIVGLFVGPVILAVSYTLLKAWIDEGLVSPVVTPDSVPTPADSHSPHSQE</sequence>
<dbReference type="KEGG" id="maer:DAI18_09480"/>
<dbReference type="OrthoDB" id="106838at2"/>
<reference evidence="9 10" key="1">
    <citation type="submission" date="2018-04" db="EMBL/GenBank/DDBJ databases">
        <title>Denitrifier Microvirgula.</title>
        <authorList>
            <person name="Anderson E."/>
            <person name="Jang J."/>
            <person name="Ishii S."/>
        </authorList>
    </citation>
    <scope>NUCLEOTIDE SEQUENCE [LARGE SCALE GENOMIC DNA]</scope>
    <source>
        <strain evidence="9 10">BE2.4</strain>
    </source>
</reference>
<dbReference type="NCBIfam" id="NF008216">
    <property type="entry name" value="PRK10983.1"/>
    <property type="match status" value="1"/>
</dbReference>
<feature type="transmembrane region" description="Helical" evidence="8">
    <location>
        <begin position="110"/>
        <end position="133"/>
    </location>
</feature>
<feature type="transmembrane region" description="Helical" evidence="8">
    <location>
        <begin position="352"/>
        <end position="379"/>
    </location>
</feature>
<feature type="transmembrane region" description="Helical" evidence="8">
    <location>
        <begin position="271"/>
        <end position="289"/>
    </location>
</feature>
<keyword evidence="6 8" id="KW-1133">Transmembrane helix</keyword>
<evidence type="ECO:0000256" key="1">
    <source>
        <dbReference type="ARBA" id="ARBA00004651"/>
    </source>
</evidence>
<dbReference type="EMBL" id="CP028519">
    <property type="protein sequence ID" value="AVY94247.1"/>
    <property type="molecule type" value="Genomic_DNA"/>
</dbReference>
<evidence type="ECO:0008006" key="11">
    <source>
        <dbReference type="Google" id="ProtNLM"/>
    </source>
</evidence>
<feature type="transmembrane region" description="Helical" evidence="8">
    <location>
        <begin position="245"/>
        <end position="265"/>
    </location>
</feature>
<proteinExistence type="inferred from homology"/>
<comment type="similarity">
    <text evidence="2">Belongs to the autoinducer-2 exporter (AI-2E) (TC 2.A.86) family.</text>
</comment>
<evidence type="ECO:0000256" key="4">
    <source>
        <dbReference type="ARBA" id="ARBA00022475"/>
    </source>
</evidence>
<dbReference type="AlphaFoldDB" id="A0A2S0PAD2"/>
<evidence type="ECO:0000313" key="10">
    <source>
        <dbReference type="Proteomes" id="UP000244173"/>
    </source>
</evidence>
<evidence type="ECO:0000256" key="7">
    <source>
        <dbReference type="ARBA" id="ARBA00023136"/>
    </source>
</evidence>
<protein>
    <recommendedName>
        <fullName evidence="11">AI-2E family transporter YdiK</fullName>
    </recommendedName>
</protein>
<feature type="transmembrane region" description="Helical" evidence="8">
    <location>
        <begin position="294"/>
        <end position="316"/>
    </location>
</feature>
<feature type="transmembrane region" description="Helical" evidence="8">
    <location>
        <begin position="56"/>
        <end position="74"/>
    </location>
</feature>
<keyword evidence="3" id="KW-0813">Transport</keyword>
<dbReference type="GO" id="GO:0005886">
    <property type="term" value="C:plasma membrane"/>
    <property type="evidence" value="ECO:0007669"/>
    <property type="project" value="UniProtKB-SubCell"/>
</dbReference>